<dbReference type="PANTHER" id="PTHR47381">
    <property type="entry name" value="ALPHA/BETA-HYDROLASES SUPERFAMILY PROTEIN"/>
    <property type="match status" value="1"/>
</dbReference>
<reference evidence="1 2" key="1">
    <citation type="submission" date="2023-01" db="EMBL/GenBank/DDBJ databases">
        <title>Analysis of 21 Apiospora genomes using comparative genomics revels a genus with tremendous synthesis potential of carbohydrate active enzymes and secondary metabolites.</title>
        <authorList>
            <person name="Sorensen T."/>
        </authorList>
    </citation>
    <scope>NUCLEOTIDE SEQUENCE [LARGE SCALE GENOMIC DNA]</scope>
    <source>
        <strain evidence="1 2">CBS 33761</strain>
    </source>
</reference>
<comment type="caution">
    <text evidence="1">The sequence shown here is derived from an EMBL/GenBank/DDBJ whole genome shotgun (WGS) entry which is preliminary data.</text>
</comment>
<sequence>MSTTSPMAVPSLQPPHVSKTTIPVAGLLVDVYGLDELPTGSTAVSCLWLHHGRLGNKNDMATFAALVLSAWHARTNNNSSSTGSSSASRGLIAVAFDERNHGTRLAHKPSNDAWRDGNKTHAQDMFGVVTGGVVDMAHLMDALEGYLFGNGASSPGNFHAAALGSGRQTGLVDQHLALGVSQGGHTVWQAMFAEPRLSAGVVVIGCPDYMAIMTDRARLTKLPTYSAADNGASFLGSKDFPHTLVEACKKYDPKGILFGTREISASPSDVEKEKLGSILDSRLAGKKFQVLSGGVDKLVPYALAKPFLSFFKSAVETWDKQANISVEDIVYPDVGHKFDDAMMKDAVRFIVDTVSEAGAIQASTAKI</sequence>
<keyword evidence="2" id="KW-1185">Reference proteome</keyword>
<dbReference type="SUPFAM" id="SSF53474">
    <property type="entry name" value="alpha/beta-Hydrolases"/>
    <property type="match status" value="1"/>
</dbReference>
<dbReference type="EMBL" id="JAQQWK010000001">
    <property type="protein sequence ID" value="KAK8056620.1"/>
    <property type="molecule type" value="Genomic_DNA"/>
</dbReference>
<dbReference type="Gene3D" id="3.40.50.1820">
    <property type="entry name" value="alpha/beta hydrolase"/>
    <property type="match status" value="1"/>
</dbReference>
<name>A0ABR1UCK6_9PEZI</name>
<accession>A0ABR1UCK6</accession>
<evidence type="ECO:0000313" key="1">
    <source>
        <dbReference type="EMBL" id="KAK8056620.1"/>
    </source>
</evidence>
<gene>
    <name evidence="1" type="ORF">PG993_001847</name>
</gene>
<proteinExistence type="predicted"/>
<dbReference type="InterPro" id="IPR029058">
    <property type="entry name" value="AB_hydrolase_fold"/>
</dbReference>
<dbReference type="PANTHER" id="PTHR47381:SF3">
    <property type="entry name" value="ALPHA_BETA-HYDROLASES SUPERFAMILY PROTEIN"/>
    <property type="match status" value="1"/>
</dbReference>
<dbReference type="Proteomes" id="UP001444661">
    <property type="component" value="Unassembled WGS sequence"/>
</dbReference>
<evidence type="ECO:0000313" key="2">
    <source>
        <dbReference type="Proteomes" id="UP001444661"/>
    </source>
</evidence>
<organism evidence="1 2">
    <name type="scientific">Apiospora rasikravindrae</name>
    <dbReference type="NCBI Taxonomy" id="990691"/>
    <lineage>
        <taxon>Eukaryota</taxon>
        <taxon>Fungi</taxon>
        <taxon>Dikarya</taxon>
        <taxon>Ascomycota</taxon>
        <taxon>Pezizomycotina</taxon>
        <taxon>Sordariomycetes</taxon>
        <taxon>Xylariomycetidae</taxon>
        <taxon>Amphisphaeriales</taxon>
        <taxon>Apiosporaceae</taxon>
        <taxon>Apiospora</taxon>
    </lineage>
</organism>
<protein>
    <submittedName>
        <fullName evidence="1">Uncharacterized protein</fullName>
    </submittedName>
</protein>